<dbReference type="InterPro" id="IPR051055">
    <property type="entry name" value="PIF1_helicase"/>
</dbReference>
<evidence type="ECO:0000256" key="8">
    <source>
        <dbReference type="ARBA" id="ARBA00023235"/>
    </source>
</evidence>
<evidence type="ECO:0000256" key="9">
    <source>
        <dbReference type="RuleBase" id="RU363044"/>
    </source>
</evidence>
<dbReference type="InterPro" id="IPR027417">
    <property type="entry name" value="P-loop_NTPase"/>
</dbReference>
<dbReference type="CDD" id="cd18809">
    <property type="entry name" value="SF1_C_RecD"/>
    <property type="match status" value="1"/>
</dbReference>
<sequence length="963" mass="109858">MARLNEYAADISRGHATARTEEAERYQRQRLEERAVQINSLMHQLREKESSDGAGASSGRQNTVEDRMDVDEPEDDETDLLLERERLLEEEQRLLGRVEEPERQSQGRREPRYRDVAQILEREKQRAKKRAHASSKDSPKKRIAPPVQIQDENMFVRGDWWTEWTSEELMMVVAYYKQDLHRAMQGHSGLNHAELTALQLGEIKRLVRRDAKKMLLAQYSSSLNKINEAQVRQEQSEKRGGERSEPVVAQYPSTTSSQNTNLYTGMPKSSQQTDMNCESTASDDETNAVVANTTTLSLLEPQNITLTEEQQVIFDLVAKGESLFFTGGAGTGKSVLIKEIKNHCESKGVVCKVTAPTGLAAVNVDGITIHRWTGLGLMKESAEVCIAKLFKNPRAAAMWKFTDVLIIDECSMISGAMFDMIDTIARAVRSNFFQIAHTAVVQYEKELRCKKKARNYNFLKEMLQYTEKDHARDQVLRDLPFGGMQIVCVGDFYQLPPVPSFEDKNTYARKHGASAQLPPDFLFNSEAFQKVFGDKRLRLTVAKRQTEGSVFASMLNMFRTYKGTTPETDALRNYFSQFIGRHPPGQQTVHLQSTTTGVEATNQRELQLLDGPEVFFYASDMRNTTEGYSQEFIDRAMRDINAEDRLCLKPGAQVMYLKNDYDKGLVNGHMGQVAFLMTYEMYSLYKDDLDVLFVIYHYIKSRNLRSLSRNAKVPPDLEQHLGMRLEHYQWSYYRYALMHIDEVYRQEALAQKKKNRELEEQKKVGRENTKLLVVFRLADEYIADGESDQQFILVPTAEFAKLDYSRLLARENRDANAPKYPTICSRVQLPMSLSWALTIHKCQGQTLIRTVVDMKGMFTEGQAYVAMTRVRSPDDLRLTCFEVPKVTRPEVIKFDESIKDSLTVKKEGANGVGDFALPNNAPHHSTPSKRSSPPPSSYESAISDFDSNAETCSGTHYYRTRAQ</sequence>
<keyword evidence="2 9" id="KW-0227">DNA damage</keyword>
<keyword evidence="3 9" id="KW-0378">Hydrolase</keyword>
<keyword evidence="4 9" id="KW-0347">Helicase</keyword>
<dbReference type="SUPFAM" id="SSF52540">
    <property type="entry name" value="P-loop containing nucleoside triphosphate hydrolases"/>
    <property type="match status" value="2"/>
</dbReference>
<feature type="domain" description="DNA helicase Pif1-like DEAD-box helicase" evidence="11">
    <location>
        <begin position="306"/>
        <end position="431"/>
    </location>
</feature>
<keyword evidence="7 9" id="KW-0234">DNA repair</keyword>
<dbReference type="InterPro" id="IPR010285">
    <property type="entry name" value="DNA_helicase_pif1-like_DEAD"/>
</dbReference>
<evidence type="ECO:0000256" key="7">
    <source>
        <dbReference type="ARBA" id="ARBA00023204"/>
    </source>
</evidence>
<evidence type="ECO:0000259" key="12">
    <source>
        <dbReference type="Pfam" id="PF21530"/>
    </source>
</evidence>
<dbReference type="GeneID" id="2906189"/>
<dbReference type="AlphaFoldDB" id="A0A1D8N4F9"/>
<dbReference type="RefSeq" id="XP_499983.3">
    <property type="nucleotide sequence ID" value="XM_499983.3"/>
</dbReference>
<gene>
    <name evidence="13" type="ORF">YALI1_A11506g</name>
</gene>
<feature type="region of interest" description="Disordered" evidence="10">
    <location>
        <begin position="97"/>
        <end position="116"/>
    </location>
</feature>
<feature type="domain" description="DNA helicase Pif1-like 2B" evidence="12">
    <location>
        <begin position="642"/>
        <end position="674"/>
    </location>
</feature>
<keyword evidence="8" id="KW-0413">Isomerase</keyword>
<evidence type="ECO:0000313" key="14">
    <source>
        <dbReference type="Proteomes" id="UP000182444"/>
    </source>
</evidence>
<keyword evidence="1 9" id="KW-0547">Nucleotide-binding</keyword>
<comment type="catalytic activity">
    <reaction evidence="9">
        <text>ATP + H2O = ADP + phosphate + H(+)</text>
        <dbReference type="Rhea" id="RHEA:13065"/>
        <dbReference type="ChEBI" id="CHEBI:15377"/>
        <dbReference type="ChEBI" id="CHEBI:15378"/>
        <dbReference type="ChEBI" id="CHEBI:30616"/>
        <dbReference type="ChEBI" id="CHEBI:43474"/>
        <dbReference type="ChEBI" id="CHEBI:456216"/>
        <dbReference type="EC" id="5.6.2.3"/>
    </reaction>
</comment>
<dbReference type="EC" id="5.6.2.3" evidence="9"/>
<keyword evidence="9" id="KW-0233">DNA recombination</keyword>
<proteinExistence type="inferred from homology"/>
<accession>A0A1D8N4F9</accession>
<dbReference type="GO" id="GO:0005524">
    <property type="term" value="F:ATP binding"/>
    <property type="evidence" value="ECO:0007669"/>
    <property type="project" value="UniProtKB-KW"/>
</dbReference>
<protein>
    <recommendedName>
        <fullName evidence="9">ATP-dependent DNA helicase</fullName>
        <ecNumber evidence="9">5.6.2.3</ecNumber>
    </recommendedName>
</protein>
<evidence type="ECO:0000256" key="6">
    <source>
        <dbReference type="ARBA" id="ARBA00023125"/>
    </source>
</evidence>
<evidence type="ECO:0000256" key="10">
    <source>
        <dbReference type="SAM" id="MobiDB-lite"/>
    </source>
</evidence>
<feature type="compositionally biased region" description="Acidic residues" evidence="10">
    <location>
        <begin position="68"/>
        <end position="80"/>
    </location>
</feature>
<evidence type="ECO:0000313" key="13">
    <source>
        <dbReference type="EMBL" id="AOW00526.1"/>
    </source>
</evidence>
<evidence type="ECO:0000256" key="4">
    <source>
        <dbReference type="ARBA" id="ARBA00022806"/>
    </source>
</evidence>
<dbReference type="GO" id="GO:0000723">
    <property type="term" value="P:telomere maintenance"/>
    <property type="evidence" value="ECO:0007669"/>
    <property type="project" value="InterPro"/>
</dbReference>
<evidence type="ECO:0000256" key="2">
    <source>
        <dbReference type="ARBA" id="ARBA00022763"/>
    </source>
</evidence>
<evidence type="ECO:0000256" key="3">
    <source>
        <dbReference type="ARBA" id="ARBA00022801"/>
    </source>
</evidence>
<dbReference type="GO" id="GO:0006310">
    <property type="term" value="P:DNA recombination"/>
    <property type="evidence" value="ECO:0007669"/>
    <property type="project" value="UniProtKB-KW"/>
</dbReference>
<dbReference type="Gene3D" id="3.40.50.300">
    <property type="entry name" value="P-loop containing nucleotide triphosphate hydrolases"/>
    <property type="match status" value="1"/>
</dbReference>
<dbReference type="PANTHER" id="PTHR47642">
    <property type="entry name" value="ATP-DEPENDENT DNA HELICASE"/>
    <property type="match status" value="1"/>
</dbReference>
<name>A0A1D8N4F9_YARLL</name>
<dbReference type="InterPro" id="IPR049163">
    <property type="entry name" value="Pif1-like_2B_dom"/>
</dbReference>
<organism evidence="13 14">
    <name type="scientific">Yarrowia lipolytica</name>
    <name type="common">Candida lipolytica</name>
    <dbReference type="NCBI Taxonomy" id="4952"/>
    <lineage>
        <taxon>Eukaryota</taxon>
        <taxon>Fungi</taxon>
        <taxon>Dikarya</taxon>
        <taxon>Ascomycota</taxon>
        <taxon>Saccharomycotina</taxon>
        <taxon>Dipodascomycetes</taxon>
        <taxon>Dipodascales</taxon>
        <taxon>Dipodascales incertae sedis</taxon>
        <taxon>Yarrowia</taxon>
    </lineage>
</organism>
<feature type="compositionally biased region" description="Polar residues" evidence="10">
    <location>
        <begin position="251"/>
        <end position="280"/>
    </location>
</feature>
<dbReference type="PANTHER" id="PTHR47642:SF5">
    <property type="entry name" value="ATP-DEPENDENT DNA HELICASE"/>
    <property type="match status" value="1"/>
</dbReference>
<dbReference type="Gene3D" id="2.30.30.940">
    <property type="match status" value="1"/>
</dbReference>
<dbReference type="KEGG" id="yli:2906189"/>
<reference evidence="13 14" key="1">
    <citation type="journal article" date="2016" name="PLoS ONE">
        <title>Sequence Assembly of Yarrowia lipolytica Strain W29/CLIB89 Shows Transposable Element Diversity.</title>
        <authorList>
            <person name="Magnan C."/>
            <person name="Yu J."/>
            <person name="Chang I."/>
            <person name="Jahn E."/>
            <person name="Kanomata Y."/>
            <person name="Wu J."/>
            <person name="Zeller M."/>
            <person name="Oakes M."/>
            <person name="Baldi P."/>
            <person name="Sandmeyer S."/>
        </authorList>
    </citation>
    <scope>NUCLEOTIDE SEQUENCE [LARGE SCALE GENOMIC DNA]</scope>
    <source>
        <strain evidence="14">CLIB89(W29)</strain>
    </source>
</reference>
<feature type="region of interest" description="Disordered" evidence="10">
    <location>
        <begin position="911"/>
        <end position="945"/>
    </location>
</feature>
<dbReference type="Pfam" id="PF05970">
    <property type="entry name" value="PIF1"/>
    <property type="match status" value="1"/>
</dbReference>
<dbReference type="Proteomes" id="UP000182444">
    <property type="component" value="Chromosome 1A"/>
</dbReference>
<comment type="cofactor">
    <cofactor evidence="9">
        <name>Mg(2+)</name>
        <dbReference type="ChEBI" id="CHEBI:18420"/>
    </cofactor>
</comment>
<feature type="compositionally biased region" description="Basic and acidic residues" evidence="10">
    <location>
        <begin position="234"/>
        <end position="245"/>
    </location>
</feature>
<feature type="region of interest" description="Disordered" evidence="10">
    <location>
        <begin position="1"/>
        <end position="81"/>
    </location>
</feature>
<dbReference type="VEuPathDB" id="FungiDB:YALI0_A11539g"/>
<feature type="compositionally biased region" description="Basic and acidic residues" evidence="10">
    <location>
        <begin position="18"/>
        <end position="35"/>
    </location>
</feature>
<dbReference type="GO" id="GO:0043139">
    <property type="term" value="F:5'-3' DNA helicase activity"/>
    <property type="evidence" value="ECO:0007669"/>
    <property type="project" value="UniProtKB-EC"/>
</dbReference>
<feature type="region of interest" description="Disordered" evidence="10">
    <location>
        <begin position="228"/>
        <end position="286"/>
    </location>
</feature>
<comment type="similarity">
    <text evidence="9">Belongs to the helicase family.</text>
</comment>
<evidence type="ECO:0000256" key="5">
    <source>
        <dbReference type="ARBA" id="ARBA00022840"/>
    </source>
</evidence>
<evidence type="ECO:0000256" key="1">
    <source>
        <dbReference type="ARBA" id="ARBA00022741"/>
    </source>
</evidence>
<dbReference type="EMBL" id="CP017553">
    <property type="protein sequence ID" value="AOW00526.1"/>
    <property type="molecule type" value="Genomic_DNA"/>
</dbReference>
<dbReference type="GO" id="GO:0006281">
    <property type="term" value="P:DNA repair"/>
    <property type="evidence" value="ECO:0007669"/>
    <property type="project" value="UniProtKB-KW"/>
</dbReference>
<dbReference type="Pfam" id="PF21530">
    <property type="entry name" value="Pif1_2B_dom"/>
    <property type="match status" value="1"/>
</dbReference>
<feature type="region of interest" description="Disordered" evidence="10">
    <location>
        <begin position="123"/>
        <end position="147"/>
    </location>
</feature>
<dbReference type="eggNOG" id="KOG0987">
    <property type="taxonomic scope" value="Eukaryota"/>
</dbReference>
<keyword evidence="6" id="KW-0238">DNA-binding</keyword>
<evidence type="ECO:0000259" key="11">
    <source>
        <dbReference type="Pfam" id="PF05970"/>
    </source>
</evidence>
<keyword evidence="5 9" id="KW-0067">ATP-binding</keyword>
<dbReference type="VEuPathDB" id="FungiDB:YALI1_A11506g"/>
<dbReference type="GO" id="GO:0016887">
    <property type="term" value="F:ATP hydrolysis activity"/>
    <property type="evidence" value="ECO:0007669"/>
    <property type="project" value="RHEA"/>
</dbReference>